<evidence type="ECO:0000256" key="1">
    <source>
        <dbReference type="ARBA" id="ARBA00001864"/>
    </source>
</evidence>
<dbReference type="EC" id="4.2.1.10" evidence="2"/>
<dbReference type="Proteomes" id="UP000245523">
    <property type="component" value="Unassembled WGS sequence"/>
</dbReference>
<protein>
    <recommendedName>
        <fullName evidence="2">3-dehydroquinate dehydratase</fullName>
        <ecNumber evidence="2">4.2.1.10</ecNumber>
    </recommendedName>
</protein>
<name>A0ABX5LPK8_9BACT</name>
<dbReference type="InterPro" id="IPR013785">
    <property type="entry name" value="Aldolase_TIM"/>
</dbReference>
<dbReference type="PANTHER" id="PTHR43699">
    <property type="entry name" value="3-DEHYDROQUINATE DEHYDRATASE"/>
    <property type="match status" value="1"/>
</dbReference>
<accession>A0ABX5LPK8</accession>
<reference evidence="5 6" key="1">
    <citation type="submission" date="2018-05" db="EMBL/GenBank/DDBJ databases">
        <title>Animal gut microbial communities from fecal samples from Wisconsin, USA.</title>
        <authorList>
            <person name="Neumann A."/>
        </authorList>
    </citation>
    <scope>NUCLEOTIDE SEQUENCE [LARGE SCALE GENOMIC DNA]</scope>
    <source>
        <strain evidence="5 6">UWS4</strain>
    </source>
</reference>
<keyword evidence="4" id="KW-0704">Schiff base</keyword>
<dbReference type="EMBL" id="QGHD01000024">
    <property type="protein sequence ID" value="PWK94038.1"/>
    <property type="molecule type" value="Genomic_DNA"/>
</dbReference>
<comment type="catalytic activity">
    <reaction evidence="1">
        <text>3-dehydroquinate = 3-dehydroshikimate + H2O</text>
        <dbReference type="Rhea" id="RHEA:21096"/>
        <dbReference type="ChEBI" id="CHEBI:15377"/>
        <dbReference type="ChEBI" id="CHEBI:16630"/>
        <dbReference type="ChEBI" id="CHEBI:32364"/>
        <dbReference type="EC" id="4.2.1.10"/>
    </reaction>
</comment>
<dbReference type="SUPFAM" id="SSF51569">
    <property type="entry name" value="Aldolase"/>
    <property type="match status" value="1"/>
</dbReference>
<evidence type="ECO:0000313" key="5">
    <source>
        <dbReference type="EMBL" id="PWK94038.1"/>
    </source>
</evidence>
<dbReference type="InterPro" id="IPR050146">
    <property type="entry name" value="Type-I_3-dehydroquinase"/>
</dbReference>
<dbReference type="CDD" id="cd00502">
    <property type="entry name" value="DHQase_I"/>
    <property type="match status" value="1"/>
</dbReference>
<dbReference type="PANTHER" id="PTHR43699:SF1">
    <property type="entry name" value="3-DEHYDROQUINATE DEHYDRATASE"/>
    <property type="match status" value="1"/>
</dbReference>
<organism evidence="5 6">
    <name type="scientific">Hallerella porci</name>
    <dbReference type="NCBI Taxonomy" id="1945871"/>
    <lineage>
        <taxon>Bacteria</taxon>
        <taxon>Pseudomonadati</taxon>
        <taxon>Fibrobacterota</taxon>
        <taxon>Fibrobacteria</taxon>
        <taxon>Fibrobacterales</taxon>
        <taxon>Fibrobacteraceae</taxon>
        <taxon>Hallerella</taxon>
    </lineage>
</organism>
<comment type="caution">
    <text evidence="5">The sequence shown here is derived from an EMBL/GenBank/DDBJ whole genome shotgun (WGS) entry which is preliminary data.</text>
</comment>
<keyword evidence="3" id="KW-0456">Lyase</keyword>
<proteinExistence type="predicted"/>
<dbReference type="Gene3D" id="3.20.20.70">
    <property type="entry name" value="Aldolase class I"/>
    <property type="match status" value="1"/>
</dbReference>
<evidence type="ECO:0000313" key="6">
    <source>
        <dbReference type="Proteomes" id="UP000245523"/>
    </source>
</evidence>
<evidence type="ECO:0000256" key="2">
    <source>
        <dbReference type="ARBA" id="ARBA00012060"/>
    </source>
</evidence>
<dbReference type="InterPro" id="IPR001381">
    <property type="entry name" value="DHquinase_I"/>
</dbReference>
<gene>
    <name evidence="5" type="ORF">B0H50_12430</name>
</gene>
<evidence type="ECO:0000256" key="4">
    <source>
        <dbReference type="ARBA" id="ARBA00023270"/>
    </source>
</evidence>
<sequence length="233" mass="25766">MLAGVIDAKTFQEIEENPTGEIAEAAKLCDALEIRYDLLPAGVKWSHVAENIRGRFPRALLVGTIRLERDGGKFPTEKSLGREALWRDILSAAVKPDFIDIEAEDLDELFPKLAKDFSQSGVRFLVSHHDFQKISSTMELENLIQKAKAVRANGFKTACMSSTWGDFEGLYPFIAQNAPDFELFSLFAMGKTGEESRLKSLAFGANLTYCSLGNAVAPGQIPVKIAKENCKNY</sequence>
<keyword evidence="6" id="KW-1185">Reference proteome</keyword>
<dbReference type="Pfam" id="PF01487">
    <property type="entry name" value="DHquinase_I"/>
    <property type="match status" value="1"/>
</dbReference>
<evidence type="ECO:0000256" key="3">
    <source>
        <dbReference type="ARBA" id="ARBA00023239"/>
    </source>
</evidence>